<reference evidence="7" key="1">
    <citation type="journal article" date="2014" name="Nat. Commun.">
        <title>The tobacco genome sequence and its comparison with those of tomato and potato.</title>
        <authorList>
            <person name="Sierro N."/>
            <person name="Battey J.N."/>
            <person name="Ouadi S."/>
            <person name="Bakaher N."/>
            <person name="Bovet L."/>
            <person name="Willig A."/>
            <person name="Goepfert S."/>
            <person name="Peitsch M.C."/>
            <person name="Ivanov N.V."/>
        </authorList>
    </citation>
    <scope>NUCLEOTIDE SEQUENCE [LARGE SCALE GENOMIC DNA]</scope>
</reference>
<dbReference type="InterPro" id="IPR002100">
    <property type="entry name" value="TF_MADSbox"/>
</dbReference>
<evidence type="ECO:0000256" key="1">
    <source>
        <dbReference type="ARBA" id="ARBA00004123"/>
    </source>
</evidence>
<dbReference type="SUPFAM" id="SSF55455">
    <property type="entry name" value="SRF-like"/>
    <property type="match status" value="1"/>
</dbReference>
<accession>A0A1S3WXK9</accession>
<feature type="domain" description="MADS-box" evidence="6">
    <location>
        <begin position="1"/>
        <end position="49"/>
    </location>
</feature>
<dbReference type="GeneID" id="107759014"/>
<name>A0A1S3WXK9_TOBAC</name>
<dbReference type="OMA" id="APCNLDE"/>
<keyword evidence="2" id="KW-0805">Transcription regulation</keyword>
<evidence type="ECO:0000259" key="6">
    <source>
        <dbReference type="PROSITE" id="PS50066"/>
    </source>
</evidence>
<reference evidence="8" key="2">
    <citation type="submission" date="2025-08" db="UniProtKB">
        <authorList>
            <consortium name="RefSeq"/>
        </authorList>
    </citation>
    <scope>IDENTIFICATION</scope>
    <source>
        <tissue evidence="8">Leaf</tissue>
    </source>
</reference>
<proteinExistence type="predicted"/>
<evidence type="ECO:0000313" key="8">
    <source>
        <dbReference type="RefSeq" id="XP_016432357.1"/>
    </source>
</evidence>
<dbReference type="InterPro" id="IPR036879">
    <property type="entry name" value="TF_MADSbox_sf"/>
</dbReference>
<dbReference type="GO" id="GO:0000978">
    <property type="term" value="F:RNA polymerase II cis-regulatory region sequence-specific DNA binding"/>
    <property type="evidence" value="ECO:0000318"/>
    <property type="project" value="GO_Central"/>
</dbReference>
<dbReference type="InterPro" id="IPR050142">
    <property type="entry name" value="MADS-box/MEF2_TF"/>
</dbReference>
<evidence type="ECO:0000256" key="4">
    <source>
        <dbReference type="ARBA" id="ARBA00023163"/>
    </source>
</evidence>
<dbReference type="RefSeq" id="XP_016432357.1">
    <property type="nucleotide sequence ID" value="XM_016576871.2"/>
</dbReference>
<dbReference type="SMART" id="SM00432">
    <property type="entry name" value="MADS"/>
    <property type="match status" value="1"/>
</dbReference>
<keyword evidence="5" id="KW-0539">Nucleus</keyword>
<dbReference type="OrthoDB" id="779403at2759"/>
<dbReference type="GO" id="GO:0000981">
    <property type="term" value="F:DNA-binding transcription factor activity, RNA polymerase II-specific"/>
    <property type="evidence" value="ECO:0000318"/>
    <property type="project" value="GO_Central"/>
</dbReference>
<keyword evidence="4" id="KW-0804">Transcription</keyword>
<dbReference type="PRINTS" id="PR00404">
    <property type="entry name" value="MADSDOMAIN"/>
</dbReference>
<dbReference type="CDD" id="cd00266">
    <property type="entry name" value="MADS_SRF_like"/>
    <property type="match status" value="1"/>
</dbReference>
<protein>
    <submittedName>
        <fullName evidence="8">Agamous-like MADS-box protein AGL80</fullName>
    </submittedName>
</protein>
<evidence type="ECO:0000313" key="7">
    <source>
        <dbReference type="Proteomes" id="UP000790787"/>
    </source>
</evidence>
<dbReference type="Gene3D" id="3.40.1810.10">
    <property type="entry name" value="Transcription factor, MADS-box"/>
    <property type="match status" value="1"/>
</dbReference>
<dbReference type="GO" id="GO:0046983">
    <property type="term" value="F:protein dimerization activity"/>
    <property type="evidence" value="ECO:0007669"/>
    <property type="project" value="InterPro"/>
</dbReference>
<dbReference type="SMR" id="A0A1S3WXK9"/>
<dbReference type="AlphaFoldDB" id="A0A1S3WXK9"/>
<dbReference type="InterPro" id="IPR033897">
    <property type="entry name" value="SRF-like_MADS-box"/>
</dbReference>
<dbReference type="KEGG" id="nta:107759014"/>
<organism evidence="7 8">
    <name type="scientific">Nicotiana tabacum</name>
    <name type="common">Common tobacco</name>
    <dbReference type="NCBI Taxonomy" id="4097"/>
    <lineage>
        <taxon>Eukaryota</taxon>
        <taxon>Viridiplantae</taxon>
        <taxon>Streptophyta</taxon>
        <taxon>Embryophyta</taxon>
        <taxon>Tracheophyta</taxon>
        <taxon>Spermatophyta</taxon>
        <taxon>Magnoliopsida</taxon>
        <taxon>eudicotyledons</taxon>
        <taxon>Gunneridae</taxon>
        <taxon>Pentapetalae</taxon>
        <taxon>asterids</taxon>
        <taxon>lamiids</taxon>
        <taxon>Solanales</taxon>
        <taxon>Solanaceae</taxon>
        <taxon>Nicotianoideae</taxon>
        <taxon>Nicotianeae</taxon>
        <taxon>Nicotiana</taxon>
    </lineage>
</organism>
<dbReference type="RefSeq" id="XP_016432357.1">
    <property type="nucleotide sequence ID" value="XM_016576871.1"/>
</dbReference>
<sequence>MTRKKVKLAFITNDSARKATFKKRKKGLMKKVSELSTLCGIDACAIIYSPYENQPEVWPNTMGAQRVLAEFKRMPEMEQSKKMVNQESFIRQRIAKASEQLKKQSKENREKEMTEVMYQCLAGKGMQNLNLGDLNDLGWVVDQNLKEINKRIEAFKKGASSSSSSSALVSQAVAPPPVEQKPVVELGLEGMQRTQTEWFNDWMNNNTSEQQIGFGHGDEMIIPNFNDNHNSSMWPNAFFP</sequence>
<dbReference type="PROSITE" id="PS50066">
    <property type="entry name" value="MADS_BOX_2"/>
    <property type="match status" value="1"/>
</dbReference>
<keyword evidence="3" id="KW-0238">DNA-binding</keyword>
<dbReference type="FunFam" id="3.40.1810.10:FF:000018">
    <property type="entry name" value="agamous-like MADS-box protein AGL80"/>
    <property type="match status" value="1"/>
</dbReference>
<gene>
    <name evidence="8" type="primary">LOC107759014</name>
</gene>
<evidence type="ECO:0000256" key="5">
    <source>
        <dbReference type="ARBA" id="ARBA00023242"/>
    </source>
</evidence>
<comment type="subcellular location">
    <subcellularLocation>
        <location evidence="1">Nucleus</location>
    </subcellularLocation>
</comment>
<evidence type="ECO:0000256" key="3">
    <source>
        <dbReference type="ARBA" id="ARBA00023125"/>
    </source>
</evidence>
<dbReference type="PANTHER" id="PTHR48019">
    <property type="entry name" value="SERUM RESPONSE FACTOR HOMOLOG"/>
    <property type="match status" value="1"/>
</dbReference>
<dbReference type="Pfam" id="PF00319">
    <property type="entry name" value="SRF-TF"/>
    <property type="match status" value="1"/>
</dbReference>
<dbReference type="Proteomes" id="UP000790787">
    <property type="component" value="Chromosome 7"/>
</dbReference>
<dbReference type="PaxDb" id="4097-A0A1S3WXK9"/>
<dbReference type="GO" id="GO:0045944">
    <property type="term" value="P:positive regulation of transcription by RNA polymerase II"/>
    <property type="evidence" value="ECO:0007669"/>
    <property type="project" value="InterPro"/>
</dbReference>
<evidence type="ECO:0000256" key="2">
    <source>
        <dbReference type="ARBA" id="ARBA00023015"/>
    </source>
</evidence>
<keyword evidence="7" id="KW-1185">Reference proteome</keyword>
<dbReference type="GO" id="GO:0006357">
    <property type="term" value="P:regulation of transcription by RNA polymerase II"/>
    <property type="evidence" value="ECO:0000318"/>
    <property type="project" value="GO_Central"/>
</dbReference>
<dbReference type="GO" id="GO:0005634">
    <property type="term" value="C:nucleus"/>
    <property type="evidence" value="ECO:0007669"/>
    <property type="project" value="UniProtKB-SubCell"/>
</dbReference>